<name>A0A6L8KDF4_9BURK</name>
<dbReference type="RefSeq" id="WP_161008570.1">
    <property type="nucleotide sequence ID" value="NZ_WWCN01000014.1"/>
</dbReference>
<dbReference type="Pfam" id="PF14261">
    <property type="entry name" value="DUF4351"/>
    <property type="match status" value="1"/>
</dbReference>
<feature type="domain" description="DUF4351" evidence="1">
    <location>
        <begin position="37"/>
        <end position="88"/>
    </location>
</feature>
<evidence type="ECO:0000313" key="3">
    <source>
        <dbReference type="Proteomes" id="UP000479335"/>
    </source>
</evidence>
<dbReference type="Proteomes" id="UP000479335">
    <property type="component" value="Unassembled WGS sequence"/>
</dbReference>
<proteinExistence type="predicted"/>
<reference evidence="2 3" key="1">
    <citation type="submission" date="2019-12" db="EMBL/GenBank/DDBJ databases">
        <title>Novel species isolated from a subtropical stream in China.</title>
        <authorList>
            <person name="Lu H."/>
        </authorList>
    </citation>
    <scope>NUCLEOTIDE SEQUENCE [LARGE SCALE GENOMIC DNA]</scope>
    <source>
        <strain evidence="2 3">FT135W</strain>
    </source>
</reference>
<evidence type="ECO:0000259" key="1">
    <source>
        <dbReference type="Pfam" id="PF14261"/>
    </source>
</evidence>
<dbReference type="PANTHER" id="PTHR35586:SF1">
    <property type="entry name" value="SLL1691 PROTEIN"/>
    <property type="match status" value="1"/>
</dbReference>
<gene>
    <name evidence="2" type="ORF">GTP46_21030</name>
</gene>
<dbReference type="EMBL" id="WWCN01000014">
    <property type="protein sequence ID" value="MYM25115.1"/>
    <property type="molecule type" value="Genomic_DNA"/>
</dbReference>
<dbReference type="AlphaFoldDB" id="A0A6L8KDF4"/>
<evidence type="ECO:0000313" key="2">
    <source>
        <dbReference type="EMBL" id="MYM25115.1"/>
    </source>
</evidence>
<accession>A0A6L8KDF4</accession>
<organism evidence="2 3">
    <name type="scientific">Duganella flavida</name>
    <dbReference type="NCBI Taxonomy" id="2692175"/>
    <lineage>
        <taxon>Bacteria</taxon>
        <taxon>Pseudomonadati</taxon>
        <taxon>Pseudomonadota</taxon>
        <taxon>Betaproteobacteria</taxon>
        <taxon>Burkholderiales</taxon>
        <taxon>Oxalobacteraceae</taxon>
        <taxon>Telluria group</taxon>
        <taxon>Duganella</taxon>
    </lineage>
</organism>
<dbReference type="PANTHER" id="PTHR35586">
    <property type="entry name" value="SLL1691 PROTEIN"/>
    <property type="match status" value="1"/>
</dbReference>
<protein>
    <submittedName>
        <fullName evidence="2">DUF4351 domain-containing protein</fullName>
    </submittedName>
</protein>
<comment type="caution">
    <text evidence="2">The sequence shown here is derived from an EMBL/GenBank/DDBJ whole genome shotgun (WGS) entry which is preliminary data.</text>
</comment>
<sequence>MKLLNPLEQMFLDDGIKKGIKQGLAQGRQEGLAQGLEQGRVEGAVVLLERLLTQRFGPLPQTVHKRLDKASLEQLEAWSDALVAAQSLRQVFR</sequence>
<dbReference type="InterPro" id="IPR025587">
    <property type="entry name" value="DUF4351"/>
</dbReference>
<keyword evidence="3" id="KW-1185">Reference proteome</keyword>